<dbReference type="GO" id="GO:0005484">
    <property type="term" value="F:SNAP receptor activity"/>
    <property type="evidence" value="ECO:0007669"/>
    <property type="project" value="TreeGrafter"/>
</dbReference>
<keyword evidence="9 10" id="KW-0472">Membrane</keyword>
<gene>
    <name evidence="11" type="ORF">HK103_005179</name>
</gene>
<dbReference type="EMBL" id="JADGKB010000047">
    <property type="protein sequence ID" value="KAJ3256684.1"/>
    <property type="molecule type" value="Genomic_DNA"/>
</dbReference>
<evidence type="ECO:0000256" key="1">
    <source>
        <dbReference type="ARBA" id="ARBA00004163"/>
    </source>
</evidence>
<dbReference type="InterPro" id="IPR019150">
    <property type="entry name" value="Vesicle_transport_protein_Use1"/>
</dbReference>
<dbReference type="PANTHER" id="PTHR13050">
    <property type="entry name" value="USE1-LIKE PROTEIN"/>
    <property type="match status" value="1"/>
</dbReference>
<evidence type="ECO:0008006" key="13">
    <source>
        <dbReference type="Google" id="ProtNLM"/>
    </source>
</evidence>
<evidence type="ECO:0000313" key="11">
    <source>
        <dbReference type="EMBL" id="KAJ3256684.1"/>
    </source>
</evidence>
<comment type="similarity">
    <text evidence="2">Belongs to the USE1 family.</text>
</comment>
<comment type="caution">
    <text evidence="11">The sequence shown here is derived from an EMBL/GenBank/DDBJ whole genome shotgun (WGS) entry which is preliminary data.</text>
</comment>
<evidence type="ECO:0000256" key="9">
    <source>
        <dbReference type="ARBA" id="ARBA00023136"/>
    </source>
</evidence>
<evidence type="ECO:0000256" key="7">
    <source>
        <dbReference type="ARBA" id="ARBA00022927"/>
    </source>
</evidence>
<reference evidence="11" key="1">
    <citation type="submission" date="2020-05" db="EMBL/GenBank/DDBJ databases">
        <title>Phylogenomic resolution of chytrid fungi.</title>
        <authorList>
            <person name="Stajich J.E."/>
            <person name="Amses K."/>
            <person name="Simmons R."/>
            <person name="Seto K."/>
            <person name="Myers J."/>
            <person name="Bonds A."/>
            <person name="Quandt C.A."/>
            <person name="Barry K."/>
            <person name="Liu P."/>
            <person name="Grigoriev I."/>
            <person name="Longcore J.E."/>
            <person name="James T.Y."/>
        </authorList>
    </citation>
    <scope>NUCLEOTIDE SEQUENCE</scope>
    <source>
        <strain evidence="11">PLAUS21</strain>
    </source>
</reference>
<evidence type="ECO:0000256" key="8">
    <source>
        <dbReference type="ARBA" id="ARBA00022989"/>
    </source>
</evidence>
<sequence length="229" mass="26425">MLSTSECKSLLKYLQTKPIKTKHEEQKLKSTLAYLETVLPEDLGVIRELKNKISEPKEPQVRKQTIEERLGMNISPERIELLKQVKFKGMKPTLAQKKKELLKDQIVMDKSEEELTEILAQQSKQLLNSTLQFNQKLKEDKEHLDSLDNKIQDTTAKVQSSRKGMKEITKSTWTTTIMIWISVLLAILVMAWMLIYMRLVSPSKVKYVKETITATIETTATPVVDHNEL</sequence>
<comment type="subcellular location">
    <subcellularLocation>
        <location evidence="1">Endoplasmic reticulum membrane</location>
        <topology evidence="1">Single-pass type IV membrane protein</topology>
    </subcellularLocation>
</comment>
<dbReference type="AlphaFoldDB" id="A0AAD5Y3G0"/>
<evidence type="ECO:0000256" key="2">
    <source>
        <dbReference type="ARBA" id="ARBA00007891"/>
    </source>
</evidence>
<keyword evidence="5" id="KW-0256">Endoplasmic reticulum</keyword>
<keyword evidence="12" id="KW-1185">Reference proteome</keyword>
<keyword evidence="3" id="KW-0813">Transport</keyword>
<evidence type="ECO:0000313" key="12">
    <source>
        <dbReference type="Proteomes" id="UP001210925"/>
    </source>
</evidence>
<organism evidence="11 12">
    <name type="scientific">Boothiomyces macroporosus</name>
    <dbReference type="NCBI Taxonomy" id="261099"/>
    <lineage>
        <taxon>Eukaryota</taxon>
        <taxon>Fungi</taxon>
        <taxon>Fungi incertae sedis</taxon>
        <taxon>Chytridiomycota</taxon>
        <taxon>Chytridiomycota incertae sedis</taxon>
        <taxon>Chytridiomycetes</taxon>
        <taxon>Rhizophydiales</taxon>
        <taxon>Terramycetaceae</taxon>
        <taxon>Boothiomyces</taxon>
    </lineage>
</organism>
<dbReference type="GO" id="GO:0006890">
    <property type="term" value="P:retrograde vesicle-mediated transport, Golgi to endoplasmic reticulum"/>
    <property type="evidence" value="ECO:0007669"/>
    <property type="project" value="TreeGrafter"/>
</dbReference>
<keyword evidence="7" id="KW-0653">Protein transport</keyword>
<feature type="transmembrane region" description="Helical" evidence="10">
    <location>
        <begin position="177"/>
        <end position="197"/>
    </location>
</feature>
<proteinExistence type="inferred from homology"/>
<evidence type="ECO:0000256" key="10">
    <source>
        <dbReference type="SAM" id="Phobius"/>
    </source>
</evidence>
<accession>A0AAD5Y3G0</accession>
<keyword evidence="4 10" id="KW-0812">Transmembrane</keyword>
<evidence type="ECO:0000256" key="5">
    <source>
        <dbReference type="ARBA" id="ARBA00022824"/>
    </source>
</evidence>
<dbReference type="Proteomes" id="UP001210925">
    <property type="component" value="Unassembled WGS sequence"/>
</dbReference>
<keyword evidence="8 10" id="KW-1133">Transmembrane helix</keyword>
<name>A0AAD5Y3G0_9FUNG</name>
<dbReference type="PANTHER" id="PTHR13050:SF7">
    <property type="entry name" value="VESICLE TRANSPORT PROTEIN USE1"/>
    <property type="match status" value="1"/>
</dbReference>
<dbReference type="GO" id="GO:0015031">
    <property type="term" value="P:protein transport"/>
    <property type="evidence" value="ECO:0007669"/>
    <property type="project" value="UniProtKB-KW"/>
</dbReference>
<evidence type="ECO:0000256" key="6">
    <source>
        <dbReference type="ARBA" id="ARBA00022892"/>
    </source>
</evidence>
<evidence type="ECO:0000256" key="4">
    <source>
        <dbReference type="ARBA" id="ARBA00022692"/>
    </source>
</evidence>
<dbReference type="GO" id="GO:0005789">
    <property type="term" value="C:endoplasmic reticulum membrane"/>
    <property type="evidence" value="ECO:0007669"/>
    <property type="project" value="UniProtKB-SubCell"/>
</dbReference>
<evidence type="ECO:0000256" key="3">
    <source>
        <dbReference type="ARBA" id="ARBA00022448"/>
    </source>
</evidence>
<protein>
    <recommendedName>
        <fullName evidence="13">Vesicle transport protein USE1</fullName>
    </recommendedName>
</protein>
<keyword evidence="6" id="KW-0931">ER-Golgi transport</keyword>
<dbReference type="GO" id="GO:0031201">
    <property type="term" value="C:SNARE complex"/>
    <property type="evidence" value="ECO:0007669"/>
    <property type="project" value="TreeGrafter"/>
</dbReference>